<dbReference type="GO" id="GO:0016787">
    <property type="term" value="F:hydrolase activity"/>
    <property type="evidence" value="ECO:0007669"/>
    <property type="project" value="UniProtKB-KW"/>
</dbReference>
<feature type="domain" description="Helicase C-terminal" evidence="9">
    <location>
        <begin position="261"/>
        <end position="405"/>
    </location>
</feature>
<reference evidence="11" key="2">
    <citation type="submission" date="2020-06" db="EMBL/GenBank/DDBJ databases">
        <authorList>
            <person name="Sheffer M."/>
        </authorList>
    </citation>
    <scope>NUCLEOTIDE SEQUENCE</scope>
</reference>
<evidence type="ECO:0000256" key="2">
    <source>
        <dbReference type="ARBA" id="ARBA00022741"/>
    </source>
</evidence>
<feature type="compositionally biased region" description="Low complexity" evidence="7">
    <location>
        <begin position="765"/>
        <end position="781"/>
    </location>
</feature>
<dbReference type="Proteomes" id="UP000807504">
    <property type="component" value="Unassembled WGS sequence"/>
</dbReference>
<dbReference type="GO" id="GO:0003724">
    <property type="term" value="F:RNA helicase activity"/>
    <property type="evidence" value="ECO:0007669"/>
    <property type="project" value="UniProtKB-EC"/>
</dbReference>
<evidence type="ECO:0000259" key="8">
    <source>
        <dbReference type="PROSITE" id="PS51192"/>
    </source>
</evidence>
<keyword evidence="5" id="KW-0067">ATP-binding</keyword>
<feature type="region of interest" description="Disordered" evidence="7">
    <location>
        <begin position="761"/>
        <end position="786"/>
    </location>
</feature>
<dbReference type="PANTHER" id="PTHR47959">
    <property type="entry name" value="ATP-DEPENDENT RNA HELICASE RHLE-RELATED"/>
    <property type="match status" value="1"/>
</dbReference>
<name>A0A8T0EG55_ARGBR</name>
<evidence type="ECO:0000313" key="11">
    <source>
        <dbReference type="EMBL" id="KAF8770935.1"/>
    </source>
</evidence>
<keyword evidence="3" id="KW-0378">Hydrolase</keyword>
<feature type="domain" description="DEAD-box RNA helicase Q" evidence="10">
    <location>
        <begin position="24"/>
        <end position="52"/>
    </location>
</feature>
<dbReference type="PANTHER" id="PTHR47959:SF1">
    <property type="entry name" value="ATP-DEPENDENT RNA HELICASE DBPA"/>
    <property type="match status" value="1"/>
</dbReference>
<dbReference type="GO" id="GO:0005829">
    <property type="term" value="C:cytosol"/>
    <property type="evidence" value="ECO:0007669"/>
    <property type="project" value="TreeGrafter"/>
</dbReference>
<dbReference type="InterPro" id="IPR027417">
    <property type="entry name" value="P-loop_NTPase"/>
</dbReference>
<dbReference type="SMART" id="SM00487">
    <property type="entry name" value="DEXDc"/>
    <property type="match status" value="1"/>
</dbReference>
<evidence type="ECO:0000256" key="4">
    <source>
        <dbReference type="ARBA" id="ARBA00022806"/>
    </source>
</evidence>
<evidence type="ECO:0000259" key="9">
    <source>
        <dbReference type="PROSITE" id="PS51194"/>
    </source>
</evidence>
<dbReference type="AlphaFoldDB" id="A0A8T0EG55"/>
<evidence type="ECO:0000259" key="10">
    <source>
        <dbReference type="PROSITE" id="PS51195"/>
    </source>
</evidence>
<proteinExistence type="predicted"/>
<dbReference type="EC" id="3.6.4.13" evidence="1"/>
<dbReference type="SUPFAM" id="SSF52540">
    <property type="entry name" value="P-loop containing nucleoside triphosphate hydrolases"/>
    <property type="match status" value="1"/>
</dbReference>
<reference evidence="11" key="1">
    <citation type="journal article" date="2020" name="bioRxiv">
        <title>Chromosome-level reference genome of the European wasp spider Argiope bruennichi: a resource for studies on range expansion and evolutionary adaptation.</title>
        <authorList>
            <person name="Sheffer M.M."/>
            <person name="Hoppe A."/>
            <person name="Krehenwinkel H."/>
            <person name="Uhl G."/>
            <person name="Kuss A.W."/>
            <person name="Jensen L."/>
            <person name="Jensen C."/>
            <person name="Gillespie R.G."/>
            <person name="Hoff K.J."/>
            <person name="Prost S."/>
        </authorList>
    </citation>
    <scope>NUCLEOTIDE SEQUENCE</scope>
</reference>
<evidence type="ECO:0000256" key="7">
    <source>
        <dbReference type="SAM" id="MobiDB-lite"/>
    </source>
</evidence>
<keyword evidence="12" id="KW-1185">Reference proteome</keyword>
<accession>A0A8T0EG55</accession>
<dbReference type="CDD" id="cd18787">
    <property type="entry name" value="SF2_C_DEAD"/>
    <property type="match status" value="1"/>
</dbReference>
<dbReference type="InterPro" id="IPR050079">
    <property type="entry name" value="DEAD_box_RNA_helicase"/>
</dbReference>
<dbReference type="InterPro" id="IPR014014">
    <property type="entry name" value="RNA_helicase_DEAD_Q_motif"/>
</dbReference>
<keyword evidence="2" id="KW-0547">Nucleotide-binding</keyword>
<comment type="caution">
    <text evidence="11">The sequence shown here is derived from an EMBL/GenBank/DDBJ whole genome shotgun (WGS) entry which is preliminary data.</text>
</comment>
<protein>
    <recommendedName>
        <fullName evidence="1">RNA helicase</fullName>
        <ecNumber evidence="1">3.6.4.13</ecNumber>
    </recommendedName>
</protein>
<evidence type="ECO:0000256" key="3">
    <source>
        <dbReference type="ARBA" id="ARBA00022801"/>
    </source>
</evidence>
<gene>
    <name evidence="11" type="ORF">HNY73_018410</name>
</gene>
<feature type="short sequence motif" description="Q motif" evidence="6">
    <location>
        <begin position="24"/>
        <end position="52"/>
    </location>
</feature>
<dbReference type="GO" id="GO:0005524">
    <property type="term" value="F:ATP binding"/>
    <property type="evidence" value="ECO:0007669"/>
    <property type="project" value="UniProtKB-KW"/>
</dbReference>
<evidence type="ECO:0000256" key="1">
    <source>
        <dbReference type="ARBA" id="ARBA00012552"/>
    </source>
</evidence>
<dbReference type="SMART" id="SM00490">
    <property type="entry name" value="HELICc"/>
    <property type="match status" value="1"/>
</dbReference>
<dbReference type="Gene3D" id="3.40.50.300">
    <property type="entry name" value="P-loop containing nucleotide triphosphate hydrolases"/>
    <property type="match status" value="2"/>
</dbReference>
<feature type="domain" description="Helicase ATP-binding" evidence="8">
    <location>
        <begin position="55"/>
        <end position="226"/>
    </location>
</feature>
<dbReference type="EMBL" id="JABXBU010002228">
    <property type="protein sequence ID" value="KAF8770935.1"/>
    <property type="molecule type" value="Genomic_DNA"/>
</dbReference>
<feature type="region of interest" description="Disordered" evidence="7">
    <location>
        <begin position="989"/>
        <end position="1009"/>
    </location>
</feature>
<keyword evidence="4 11" id="KW-0347">Helicase</keyword>
<dbReference type="PROSITE" id="PS51192">
    <property type="entry name" value="HELICASE_ATP_BIND_1"/>
    <property type="match status" value="1"/>
</dbReference>
<evidence type="ECO:0000313" key="12">
    <source>
        <dbReference type="Proteomes" id="UP000807504"/>
    </source>
</evidence>
<dbReference type="GO" id="GO:0003676">
    <property type="term" value="F:nucleic acid binding"/>
    <property type="evidence" value="ECO:0007669"/>
    <property type="project" value="InterPro"/>
</dbReference>
<dbReference type="InterPro" id="IPR001650">
    <property type="entry name" value="Helicase_C-like"/>
</dbReference>
<evidence type="ECO:0000256" key="6">
    <source>
        <dbReference type="PROSITE-ProRule" id="PRU00552"/>
    </source>
</evidence>
<sequence>MAKRTAHILEEKWRSDDIRTGEDVDFSSLLLPDEILQGLLAAGFKYPSPIQLKAIPATRIGKDLIIQAKSGTGKTLVFAVAAFSMLLKEAKHPQVLILAPTREIACQISQVISSITAACKDIKCQYCIGGRKSADDMKRLERCQIVVGTPGRIKYLIMAKILRTSGIRLFVLDEADVLLREPSFLKDVDDIFRSLPRDKQIIATSATYASKLKRLVEKYFRQPIIIRLNKRKIGLLGMVHYYCVIPVSNLPVVAYKLKLEALSKILLNVKFGQCLVFCNMVSRVENLCVEIKNMGFATSFISSAREQEDRLKAIEMLRRFKCKVLVASDVSARGIDAENVDLVINFDIPNHLDIYFHRVGRAGRYGSKCANVSLITSNEIELYQQMLKDGNFKGYYLPVEEENSKLKVNGSNIGELCVNDELVGKKLDQQNCAASVIENTENGLSAHIHGLKQNADTNSYLVDLEKSLKEKIINDKLLVMNNGCSTSKNYSNPISKELISSVITFIEKYEDCSTSNSTKSSQSIDVELKDNKLSPVSLISLRSNLSQYYYNTYKEFIGNIPEVWIKEIAAEYRKVKNDIQVLEIGSQNDLKQIDDENKIPDSNLNLQHPLFSTPKTEALFESDEESNSGDENKLTEHFNLFLKNMHSKEEKHFSDTDADIMINSKLATCLLNEELIEQLSFDKEIADKSNEKTIINDAKSDSDLDASVEILYDSRQQGIKEEEIIIDDTKSGSNSDASVEFLYVSRKQGIKKEKIDIGDPFVEKSSIPESRSSSDSNSDTSVKGKDTMDMLDEAFNNDRVEGYNEEMVDENNEKAIINNADSSDQILYDAPPKRRRPQFEYQDNDGAFDKFVNKVLIYAKGKQNNADPSKDTENLFKFSTDMQSTGVGSSKDTKNLSKFPPEIHSTDKCIKRITKVDTKKHAESPGSREEIIKARIDDEKVMQIGKKELANIKKSSKPTSYWTKTILGPNQNKITKFYYSETESGVDEYSKESQSSLQDGHQRKAHKEGKLVTKTDGGCRAELINRPVEKKTLIYNSESSSSETDINCDQYSKVCDIYPQDRHNIKRNPKPFGFGYSNDTLNLYLNPACTRPSSEPRHSSPSHISNPYNRLCSQQSQNHRNQSACHSNYQRQLPCGVSGLCNDQCSRQSQNRMNQTVRHSRYQMQSATNGPNPTYQKYPQKILNHRNSTGVSTDHFNSPKNVCPSISRLQSIHEMEPSHNDFNPCVMPSQHPCHPPNESCQSLACAAWYDIFCKQWQLCNQSEYF</sequence>
<dbReference type="InterPro" id="IPR011545">
    <property type="entry name" value="DEAD/DEAH_box_helicase_dom"/>
</dbReference>
<organism evidence="11 12">
    <name type="scientific">Argiope bruennichi</name>
    <name type="common">Wasp spider</name>
    <name type="synonym">Aranea bruennichi</name>
    <dbReference type="NCBI Taxonomy" id="94029"/>
    <lineage>
        <taxon>Eukaryota</taxon>
        <taxon>Metazoa</taxon>
        <taxon>Ecdysozoa</taxon>
        <taxon>Arthropoda</taxon>
        <taxon>Chelicerata</taxon>
        <taxon>Arachnida</taxon>
        <taxon>Araneae</taxon>
        <taxon>Araneomorphae</taxon>
        <taxon>Entelegynae</taxon>
        <taxon>Araneoidea</taxon>
        <taxon>Araneidae</taxon>
        <taxon>Argiope</taxon>
    </lineage>
</organism>
<dbReference type="InterPro" id="IPR014001">
    <property type="entry name" value="Helicase_ATP-bd"/>
</dbReference>
<evidence type="ECO:0000256" key="5">
    <source>
        <dbReference type="ARBA" id="ARBA00022840"/>
    </source>
</evidence>
<dbReference type="Pfam" id="PF00270">
    <property type="entry name" value="DEAD"/>
    <property type="match status" value="1"/>
</dbReference>
<dbReference type="Pfam" id="PF00271">
    <property type="entry name" value="Helicase_C"/>
    <property type="match status" value="1"/>
</dbReference>
<dbReference type="PROSITE" id="PS51195">
    <property type="entry name" value="Q_MOTIF"/>
    <property type="match status" value="1"/>
</dbReference>
<dbReference type="PROSITE" id="PS51194">
    <property type="entry name" value="HELICASE_CTER"/>
    <property type="match status" value="1"/>
</dbReference>